<keyword evidence="4" id="KW-1185">Reference proteome</keyword>
<dbReference type="Pfam" id="PF03370">
    <property type="entry name" value="CBM_21"/>
    <property type="match status" value="1"/>
</dbReference>
<dbReference type="AlphaFoldDB" id="A0A1E4RJV4"/>
<evidence type="ECO:0000313" key="4">
    <source>
        <dbReference type="Proteomes" id="UP000095085"/>
    </source>
</evidence>
<name>A0A1E4RJV4_9ASCO</name>
<dbReference type="InterPro" id="IPR005036">
    <property type="entry name" value="CBM21_dom"/>
</dbReference>
<reference evidence="4" key="1">
    <citation type="submission" date="2016-05" db="EMBL/GenBank/DDBJ databases">
        <title>Comparative genomics of biotechnologically important yeasts.</title>
        <authorList>
            <consortium name="DOE Joint Genome Institute"/>
            <person name="Riley R."/>
            <person name="Haridas S."/>
            <person name="Wolfe K.H."/>
            <person name="Lopes M.R."/>
            <person name="Hittinger C.T."/>
            <person name="Goker M."/>
            <person name="Salamov A."/>
            <person name="Wisecaver J."/>
            <person name="Long T.M."/>
            <person name="Aerts A.L."/>
            <person name="Barry K."/>
            <person name="Choi C."/>
            <person name="Clum A."/>
            <person name="Coughlan A.Y."/>
            <person name="Deshpande S."/>
            <person name="Douglass A.P."/>
            <person name="Hanson S.J."/>
            <person name="Klenk H.-P."/>
            <person name="Labutti K."/>
            <person name="Lapidus A."/>
            <person name="Lindquist E."/>
            <person name="Lipzen A."/>
            <person name="Meier-Kolthoff J.P."/>
            <person name="Ohm R.A."/>
            <person name="Otillar R.P."/>
            <person name="Pangilinan J."/>
            <person name="Peng Y."/>
            <person name="Rokas A."/>
            <person name="Rosa C.A."/>
            <person name="Scheuner C."/>
            <person name="Sibirny A.A."/>
            <person name="Slot J.C."/>
            <person name="Stielow J.B."/>
            <person name="Sun H."/>
            <person name="Kurtzman C.P."/>
            <person name="Blackwell M."/>
            <person name="Grigoriev I.V."/>
            <person name="Jeffries T.W."/>
        </authorList>
    </citation>
    <scope>NUCLEOTIDE SEQUENCE [LARGE SCALE GENOMIC DNA]</scope>
    <source>
        <strain evidence="4">NRRL Y-1933</strain>
    </source>
</reference>
<feature type="region of interest" description="Disordered" evidence="1">
    <location>
        <begin position="228"/>
        <end position="250"/>
    </location>
</feature>
<protein>
    <recommendedName>
        <fullName evidence="2">CBM21 domain-containing protein</fullName>
    </recommendedName>
</protein>
<dbReference type="PROSITE" id="PS51159">
    <property type="entry name" value="CBM21"/>
    <property type="match status" value="1"/>
</dbReference>
<dbReference type="GO" id="GO:0008157">
    <property type="term" value="F:protein phosphatase 1 binding"/>
    <property type="evidence" value="ECO:0007669"/>
    <property type="project" value="TreeGrafter"/>
</dbReference>
<dbReference type="InterPro" id="IPR038175">
    <property type="entry name" value="CBM21_dom_sf"/>
</dbReference>
<feature type="region of interest" description="Disordered" evidence="1">
    <location>
        <begin position="509"/>
        <end position="545"/>
    </location>
</feature>
<feature type="region of interest" description="Disordered" evidence="1">
    <location>
        <begin position="171"/>
        <end position="190"/>
    </location>
</feature>
<accession>A0A1E4RJV4</accession>
<dbReference type="EMBL" id="KV454540">
    <property type="protein sequence ID" value="ODV67516.1"/>
    <property type="molecule type" value="Genomic_DNA"/>
</dbReference>
<dbReference type="GeneID" id="30997066"/>
<dbReference type="InterPro" id="IPR050782">
    <property type="entry name" value="PP1_regulatory_subunit_3"/>
</dbReference>
<sequence>MVGNEDMNLIRRHNNKIHNPNSHQQISPSTSSIDGKPSKSLFQSIDLNRAFSDSSYDNPKTGGRRNSYTYQSPGTNENEDGNGEVPLSMRFIHKPSRSQETFERANDPTKQNSLLNSQLSTSTTETETSASRETSPRSSQSPFESPTPDHCKLVRKKSGEILKSSLRERSYFDKKRAQSEPSTPSFKTVHFGGDTDVKYFKKKDRPNAISATNSPNLDDSDHLMSHMNIDDWSDSDSDEGSAVTDENYDYLDDELNTRSDESIDEPSTTKYPNPKHGKLINWDLVLPNFPNTNYISKIQSLQLPVFLERVFITVDKKYLLGQIAVKNLSFEKNVVVRYTADGWNSIIEIPTIYVPDIPSILKLNNYDRFVFKIPLDNIFNTYKLNNNTKKQNEKYQENSYDLCIRYSSNNQDFWDNNNGSNYNIRLTKKIVIKKDDFKPPFNLSTPNQIQDHNRKPKYSSSYLKKRNSDSSIPDEHMFHNDNGSSDFIRNNFYLSSPLLSSLDTKDVDHDLGLDHPKRPPLKSNLSQQFQQTPSKPQPPQNQDTQSHFKRNFLDTKSYKELLDSYCFFSTPH</sequence>
<feature type="compositionally biased region" description="Polar residues" evidence="1">
    <location>
        <begin position="40"/>
        <end position="76"/>
    </location>
</feature>
<feature type="region of interest" description="Disordered" evidence="1">
    <location>
        <begin position="14"/>
        <end position="156"/>
    </location>
</feature>
<dbReference type="OrthoDB" id="1881at2759"/>
<feature type="compositionally biased region" description="Basic and acidic residues" evidence="1">
    <location>
        <begin position="147"/>
        <end position="156"/>
    </location>
</feature>
<feature type="domain" description="CBM21" evidence="2">
    <location>
        <begin position="299"/>
        <end position="425"/>
    </location>
</feature>
<evidence type="ECO:0000256" key="1">
    <source>
        <dbReference type="SAM" id="MobiDB-lite"/>
    </source>
</evidence>
<dbReference type="GO" id="GO:0005979">
    <property type="term" value="P:regulation of glycogen biosynthetic process"/>
    <property type="evidence" value="ECO:0007669"/>
    <property type="project" value="TreeGrafter"/>
</dbReference>
<dbReference type="PANTHER" id="PTHR12307">
    <property type="entry name" value="PROTEIN PHOSPHATASE 1 REGULATORY SUBUNIT"/>
    <property type="match status" value="1"/>
</dbReference>
<dbReference type="GO" id="GO:2001069">
    <property type="term" value="F:glycogen binding"/>
    <property type="evidence" value="ECO:0007669"/>
    <property type="project" value="TreeGrafter"/>
</dbReference>
<dbReference type="GO" id="GO:0000164">
    <property type="term" value="C:protein phosphatase type 1 complex"/>
    <property type="evidence" value="ECO:0007669"/>
    <property type="project" value="TreeGrafter"/>
</dbReference>
<feature type="compositionally biased region" description="Low complexity" evidence="1">
    <location>
        <begin position="111"/>
        <end position="142"/>
    </location>
</feature>
<evidence type="ECO:0000259" key="2">
    <source>
        <dbReference type="PROSITE" id="PS51159"/>
    </source>
</evidence>
<dbReference type="PANTHER" id="PTHR12307:SF36">
    <property type="entry name" value="GLYCOGEN-BINDING SUBUNIT 76A"/>
    <property type="match status" value="1"/>
</dbReference>
<feature type="region of interest" description="Disordered" evidence="1">
    <location>
        <begin position="441"/>
        <end position="477"/>
    </location>
</feature>
<evidence type="ECO:0000313" key="3">
    <source>
        <dbReference type="EMBL" id="ODV67516.1"/>
    </source>
</evidence>
<organism evidence="3 4">
    <name type="scientific">Hyphopichia burtonii NRRL Y-1933</name>
    <dbReference type="NCBI Taxonomy" id="984485"/>
    <lineage>
        <taxon>Eukaryota</taxon>
        <taxon>Fungi</taxon>
        <taxon>Dikarya</taxon>
        <taxon>Ascomycota</taxon>
        <taxon>Saccharomycotina</taxon>
        <taxon>Pichiomycetes</taxon>
        <taxon>Debaryomycetaceae</taxon>
        <taxon>Hyphopichia</taxon>
    </lineage>
</organism>
<dbReference type="STRING" id="984485.A0A1E4RJV4"/>
<gene>
    <name evidence="3" type="ORF">HYPBUDRAFT_161088</name>
</gene>
<dbReference type="Gene3D" id="2.60.40.2440">
    <property type="entry name" value="Carbohydrate binding type-21 domain"/>
    <property type="match status" value="1"/>
</dbReference>
<proteinExistence type="predicted"/>
<feature type="compositionally biased region" description="Polar residues" evidence="1">
    <location>
        <begin position="17"/>
        <end position="33"/>
    </location>
</feature>
<feature type="compositionally biased region" description="Polar residues" evidence="1">
    <location>
        <begin position="523"/>
        <end position="545"/>
    </location>
</feature>
<dbReference type="RefSeq" id="XP_020076583.1">
    <property type="nucleotide sequence ID" value="XM_020222517.1"/>
</dbReference>
<dbReference type="Proteomes" id="UP000095085">
    <property type="component" value="Unassembled WGS sequence"/>
</dbReference>